<feature type="compositionally biased region" description="Pro residues" evidence="1">
    <location>
        <begin position="79"/>
        <end position="92"/>
    </location>
</feature>
<keyword evidence="4" id="KW-1185">Reference proteome</keyword>
<gene>
    <name evidence="3" type="ORF">CYNAS_LOCUS21795</name>
</gene>
<evidence type="ECO:0000256" key="2">
    <source>
        <dbReference type="SAM" id="SignalP"/>
    </source>
</evidence>
<dbReference type="AlphaFoldDB" id="A0AA36HFL7"/>
<accession>A0AA36HFL7</accession>
<dbReference type="Pfam" id="PF17619">
    <property type="entry name" value="SCVP"/>
    <property type="match status" value="1"/>
</dbReference>
<organism evidence="3 4">
    <name type="scientific">Cylicocyclus nassatus</name>
    <name type="common">Nematode worm</name>
    <dbReference type="NCBI Taxonomy" id="53992"/>
    <lineage>
        <taxon>Eukaryota</taxon>
        <taxon>Metazoa</taxon>
        <taxon>Ecdysozoa</taxon>
        <taxon>Nematoda</taxon>
        <taxon>Chromadorea</taxon>
        <taxon>Rhabditida</taxon>
        <taxon>Rhabditina</taxon>
        <taxon>Rhabditomorpha</taxon>
        <taxon>Strongyloidea</taxon>
        <taxon>Strongylidae</taxon>
        <taxon>Cylicocyclus</taxon>
    </lineage>
</organism>
<feature type="region of interest" description="Disordered" evidence="1">
    <location>
        <begin position="79"/>
        <end position="98"/>
    </location>
</feature>
<evidence type="ECO:0000313" key="4">
    <source>
        <dbReference type="Proteomes" id="UP001176961"/>
    </source>
</evidence>
<dbReference type="Proteomes" id="UP001176961">
    <property type="component" value="Unassembled WGS sequence"/>
</dbReference>
<keyword evidence="2" id="KW-0732">Signal</keyword>
<sequence length="208" mass="23598">MRYFVGMLLLLLVLEVVVESRRWKGKPDVCRYMFVNPRIAFKKCGAACWKRKNCWGYCDVKHGRKRCICGDCERACPPAPTEQPATSPPAPTEQPITSPTAQISRFQIKLPTTMIFPTDLPYDETQLADYDKSIKAQFLQSMTRHNITYGGLGHNVRSQNTSGNLTTFILLPEFDCNLATKLVKEMKESLPHIMSAVVRCEDGDIRHV</sequence>
<protein>
    <submittedName>
        <fullName evidence="3">Uncharacterized protein</fullName>
    </submittedName>
</protein>
<name>A0AA36HFL7_CYLNA</name>
<feature type="signal peptide" evidence="2">
    <location>
        <begin position="1"/>
        <end position="20"/>
    </location>
</feature>
<reference evidence="3" key="1">
    <citation type="submission" date="2023-07" db="EMBL/GenBank/DDBJ databases">
        <authorList>
            <consortium name="CYATHOMIX"/>
        </authorList>
    </citation>
    <scope>NUCLEOTIDE SEQUENCE</scope>
    <source>
        <strain evidence="3">N/A</strain>
    </source>
</reference>
<comment type="caution">
    <text evidence="3">The sequence shown here is derived from an EMBL/GenBank/DDBJ whole genome shotgun (WGS) entry which is preliminary data.</text>
</comment>
<evidence type="ECO:0000313" key="3">
    <source>
        <dbReference type="EMBL" id="CAJ0609812.1"/>
    </source>
</evidence>
<dbReference type="InterPro" id="IPR035126">
    <property type="entry name" value="SCVP"/>
</dbReference>
<feature type="chain" id="PRO_5041315497" evidence="2">
    <location>
        <begin position="21"/>
        <end position="208"/>
    </location>
</feature>
<evidence type="ECO:0000256" key="1">
    <source>
        <dbReference type="SAM" id="MobiDB-lite"/>
    </source>
</evidence>
<dbReference type="EMBL" id="CATQJL010000326">
    <property type="protein sequence ID" value="CAJ0609812.1"/>
    <property type="molecule type" value="Genomic_DNA"/>
</dbReference>
<proteinExistence type="predicted"/>